<dbReference type="EMBL" id="CP000112">
    <property type="protein sequence ID" value="ABB38065.1"/>
    <property type="molecule type" value="Genomic_DNA"/>
</dbReference>
<dbReference type="SUPFAM" id="SSF52540">
    <property type="entry name" value="P-loop containing nucleoside triphosphate hydrolases"/>
    <property type="match status" value="1"/>
</dbReference>
<accession>Q312T1</accession>
<dbReference type="PROSITE" id="PS50045">
    <property type="entry name" value="SIGMA54_INTERACT_4"/>
    <property type="match status" value="1"/>
</dbReference>
<evidence type="ECO:0000256" key="4">
    <source>
        <dbReference type="ARBA" id="ARBA00023163"/>
    </source>
</evidence>
<dbReference type="Pfam" id="PF02954">
    <property type="entry name" value="HTH_8"/>
    <property type="match status" value="1"/>
</dbReference>
<evidence type="ECO:0000259" key="5">
    <source>
        <dbReference type="PROSITE" id="PS50045"/>
    </source>
</evidence>
<evidence type="ECO:0000313" key="6">
    <source>
        <dbReference type="EMBL" id="ABB38065.1"/>
    </source>
</evidence>
<dbReference type="GO" id="GO:0005524">
    <property type="term" value="F:ATP binding"/>
    <property type="evidence" value="ECO:0007669"/>
    <property type="project" value="UniProtKB-KW"/>
</dbReference>
<dbReference type="Pfam" id="PF25601">
    <property type="entry name" value="AAA_lid_14"/>
    <property type="match status" value="1"/>
</dbReference>
<dbReference type="SMART" id="SM00382">
    <property type="entry name" value="AAA"/>
    <property type="match status" value="1"/>
</dbReference>
<protein>
    <submittedName>
        <fullName evidence="6">PAS modulated sigma54 specific transcriptional regulator, Fis family</fullName>
    </submittedName>
</protein>
<dbReference type="Pfam" id="PF00158">
    <property type="entry name" value="Sigma54_activat"/>
    <property type="match status" value="1"/>
</dbReference>
<keyword evidence="1" id="KW-0547">Nucleotide-binding</keyword>
<dbReference type="GO" id="GO:0006355">
    <property type="term" value="P:regulation of DNA-templated transcription"/>
    <property type="evidence" value="ECO:0007669"/>
    <property type="project" value="InterPro"/>
</dbReference>
<dbReference type="InterPro" id="IPR009057">
    <property type="entry name" value="Homeodomain-like_sf"/>
</dbReference>
<dbReference type="Gene3D" id="3.40.50.300">
    <property type="entry name" value="P-loop containing nucleotide triphosphate hydrolases"/>
    <property type="match status" value="1"/>
</dbReference>
<dbReference type="HOGENOM" id="CLU_000445_8_1_7"/>
<dbReference type="InterPro" id="IPR002078">
    <property type="entry name" value="Sigma_54_int"/>
</dbReference>
<feature type="domain" description="Sigma-54 factor interaction" evidence="5">
    <location>
        <begin position="269"/>
        <end position="499"/>
    </location>
</feature>
<dbReference type="eggNOG" id="COG3829">
    <property type="taxonomic scope" value="Bacteria"/>
</dbReference>
<dbReference type="InterPro" id="IPR025662">
    <property type="entry name" value="Sigma_54_int_dom_ATP-bd_1"/>
</dbReference>
<name>Q312T1_OLEA2</name>
<dbReference type="Gene3D" id="1.10.10.60">
    <property type="entry name" value="Homeodomain-like"/>
    <property type="match status" value="1"/>
</dbReference>
<dbReference type="Proteomes" id="UP000002710">
    <property type="component" value="Chromosome"/>
</dbReference>
<dbReference type="KEGG" id="dde:Dde_1264"/>
<keyword evidence="7" id="KW-1185">Reference proteome</keyword>
<dbReference type="PANTHER" id="PTHR32071:SF57">
    <property type="entry name" value="C4-DICARBOXYLATE TRANSPORT TRANSCRIPTIONAL REGULATORY PROTEIN DCTD"/>
    <property type="match status" value="1"/>
</dbReference>
<evidence type="ECO:0000256" key="3">
    <source>
        <dbReference type="ARBA" id="ARBA00023015"/>
    </source>
</evidence>
<dbReference type="GO" id="GO:0043565">
    <property type="term" value="F:sequence-specific DNA binding"/>
    <property type="evidence" value="ECO:0007669"/>
    <property type="project" value="InterPro"/>
</dbReference>
<dbReference type="STRING" id="207559.Dde_1264"/>
<dbReference type="AlphaFoldDB" id="Q312T1"/>
<gene>
    <name evidence="6" type="ordered locus">Dde_1264</name>
</gene>
<dbReference type="PANTHER" id="PTHR32071">
    <property type="entry name" value="TRANSCRIPTIONAL REGULATORY PROTEIN"/>
    <property type="match status" value="1"/>
</dbReference>
<dbReference type="CDD" id="cd00009">
    <property type="entry name" value="AAA"/>
    <property type="match status" value="1"/>
</dbReference>
<dbReference type="SUPFAM" id="SSF46689">
    <property type="entry name" value="Homeodomain-like"/>
    <property type="match status" value="1"/>
</dbReference>
<dbReference type="FunFam" id="3.40.50.300:FF:000006">
    <property type="entry name" value="DNA-binding transcriptional regulator NtrC"/>
    <property type="match status" value="1"/>
</dbReference>
<dbReference type="Gene3D" id="1.10.8.60">
    <property type="match status" value="1"/>
</dbReference>
<dbReference type="InterPro" id="IPR003593">
    <property type="entry name" value="AAA+_ATPase"/>
</dbReference>
<keyword evidence="4" id="KW-0804">Transcription</keyword>
<dbReference type="InterPro" id="IPR027417">
    <property type="entry name" value="P-loop_NTPase"/>
</dbReference>
<proteinExistence type="predicted"/>
<dbReference type="InterPro" id="IPR002197">
    <property type="entry name" value="HTH_Fis"/>
</dbReference>
<dbReference type="PROSITE" id="PS00675">
    <property type="entry name" value="SIGMA54_INTERACT_1"/>
    <property type="match status" value="1"/>
</dbReference>
<reference evidence="6 7" key="1">
    <citation type="journal article" date="2011" name="J. Bacteriol.">
        <title>Complete genome sequence and updated annotation of Desulfovibrio alaskensis G20.</title>
        <authorList>
            <person name="Hauser L.J."/>
            <person name="Land M.L."/>
            <person name="Brown S.D."/>
            <person name="Larimer F."/>
            <person name="Keller K.L."/>
            <person name="Rapp-Giles B.J."/>
            <person name="Price M.N."/>
            <person name="Lin M."/>
            <person name="Bruce D.C."/>
            <person name="Detter J.C."/>
            <person name="Tapia R."/>
            <person name="Han C.S."/>
            <person name="Goodwin L.A."/>
            <person name="Cheng J.F."/>
            <person name="Pitluck S."/>
            <person name="Copeland A."/>
            <person name="Lucas S."/>
            <person name="Nolan M."/>
            <person name="Lapidus A.L."/>
            <person name="Palumbo A.V."/>
            <person name="Wall J.D."/>
        </authorList>
    </citation>
    <scope>NUCLEOTIDE SEQUENCE [LARGE SCALE GENOMIC DNA]</scope>
    <source>
        <strain evidence="7">ATCC BAA 1058 / DSM 17464 / G20</strain>
    </source>
</reference>
<sequence length="582" mass="65145">MLDSIAPAINRIAQVISIVIGLDVEVVNAEFVRIAGTGRYAEGVGTSIIEAGQVYRTARRTGRPVYVEKPRFHPICDGCKKKDTCEEKLTLCAPIKIDGKVEGIIGIICFNEEDRARILKTRDSFLDFVDMMSNIVISAARDQQRITMMSNTVDMLQSVVDAYSDGVFVFGRDGQLTYVNEHAKRTIRLPDPPLPANLTLTATGNTVEDADEYELSYNGKELMVMGRTVELAAQDPRFARLVIFEHQRDFTRRMSRFTSQAHSDGLGAILGNSPAVVRLKERVRSIATSSSTVLIEGESGTGKELFARAIHKESNRHDQPFIAINCGAIPDSLLESELFGYISGAFTGARSSGRIGKFELANGGVLFLDEISSMPLYLQVKLLRVLQERTITRLGSNKLINIDIRVIAATNDNLSELIAHNSFRSDLYYRLKVIPFEIPPLRERLEDVDMLTEHFFRKYGERFGKNLRHIDPQCMDMLKSYPWPGNIREFENAIEFIVNMMPENGVVTPAVLPPFLHAALRGEKKEQLDRQDDIIPLSELERQAIQRALDRFGSTTGGKKLAAERLGIGLATLYRKIQLYGL</sequence>
<evidence type="ECO:0000256" key="1">
    <source>
        <dbReference type="ARBA" id="ARBA00022741"/>
    </source>
</evidence>
<organism evidence="6 7">
    <name type="scientific">Oleidesulfovibrio alaskensis (strain ATCC BAA-1058 / DSM 17464 / G20)</name>
    <name type="common">Desulfovibrio alaskensis</name>
    <dbReference type="NCBI Taxonomy" id="207559"/>
    <lineage>
        <taxon>Bacteria</taxon>
        <taxon>Pseudomonadati</taxon>
        <taxon>Thermodesulfobacteriota</taxon>
        <taxon>Desulfovibrionia</taxon>
        <taxon>Desulfovibrionales</taxon>
        <taxon>Desulfovibrionaceae</taxon>
        <taxon>Oleidesulfovibrio</taxon>
    </lineage>
</organism>
<evidence type="ECO:0000313" key="7">
    <source>
        <dbReference type="Proteomes" id="UP000002710"/>
    </source>
</evidence>
<dbReference type="RefSeq" id="WP_011367264.1">
    <property type="nucleotide sequence ID" value="NC_007519.1"/>
</dbReference>
<evidence type="ECO:0000256" key="2">
    <source>
        <dbReference type="ARBA" id="ARBA00022840"/>
    </source>
</evidence>
<keyword evidence="3" id="KW-0805">Transcription regulation</keyword>
<dbReference type="InterPro" id="IPR058031">
    <property type="entry name" value="AAA_lid_NorR"/>
</dbReference>
<keyword evidence="2" id="KW-0067">ATP-binding</keyword>